<sequence>MRMMLSEILTATGAVGDLGDVGNPVFDGVCTDSRTATPGRLFVCIPGARFDGHHFAAEAVTKGAGAILADRPLPELASRVPVLLVKDTVAALGRLAGHWRRQTAARVVAVTGSAGKTTVKELLAAILSEVGQTSKNYKNFNNLIGLPLSILGAGSDDAFWVMELGVSIQGEMRDLAAMAAPDVAVVVNVGAAHLEGFGDVAGVAREKCELLRAVARGGAALAGMDYPELWDEARRVFPRVAGMSTRGLDAPYQAAYLGPREEGGLFSVRLGELAMELALPHRGGHFAENILAAAACAHVLGAGEDAIRKGLAAAAIPEQRFCCRRHGCFTVVDDTYNANPLSMRRALEAGAEMAAGEPFVPVLGEMLELGPATREAHVRLGEDVAGLSPAAVFFSGQSARAVAEGLAGAGYAGPFFVVSSPSEFLKAFAGLGLTGGVVLFKGSRSMRMEAFASVLCQDADKGSKREGRS</sequence>
<organism evidence="14">
    <name type="scientific">hydrocarbon metagenome</name>
    <dbReference type="NCBI Taxonomy" id="938273"/>
    <lineage>
        <taxon>unclassified sequences</taxon>
        <taxon>metagenomes</taxon>
        <taxon>ecological metagenomes</taxon>
    </lineage>
</organism>
<reference evidence="14" key="1">
    <citation type="journal article" date="2015" name="Proc. Natl. Acad. Sci. U.S.A.">
        <title>Networks of energetic and metabolic interactions define dynamics in microbial communities.</title>
        <authorList>
            <person name="Embree M."/>
            <person name="Liu J.K."/>
            <person name="Al-Bassam M.M."/>
            <person name="Zengler K."/>
        </authorList>
    </citation>
    <scope>NUCLEOTIDE SEQUENCE</scope>
</reference>
<evidence type="ECO:0000256" key="5">
    <source>
        <dbReference type="ARBA" id="ARBA00022840"/>
    </source>
</evidence>
<dbReference type="PANTHER" id="PTHR43024">
    <property type="entry name" value="UDP-N-ACETYLMURAMOYL-TRIPEPTIDE--D-ALANYL-D-ALANINE LIGASE"/>
    <property type="match status" value="1"/>
</dbReference>
<evidence type="ECO:0000256" key="4">
    <source>
        <dbReference type="ARBA" id="ARBA00022741"/>
    </source>
</evidence>
<dbReference type="GO" id="GO:0051301">
    <property type="term" value="P:cell division"/>
    <property type="evidence" value="ECO:0007669"/>
    <property type="project" value="UniProtKB-KW"/>
</dbReference>
<evidence type="ECO:0000313" key="14">
    <source>
        <dbReference type="EMBL" id="KUG29365.1"/>
    </source>
</evidence>
<evidence type="ECO:0000256" key="1">
    <source>
        <dbReference type="ARBA" id="ARBA00022490"/>
    </source>
</evidence>
<dbReference type="Pfam" id="PF01225">
    <property type="entry name" value="Mur_ligase"/>
    <property type="match status" value="1"/>
</dbReference>
<dbReference type="Pfam" id="PF08245">
    <property type="entry name" value="Mur_ligase_M"/>
    <property type="match status" value="1"/>
</dbReference>
<dbReference type="Gene3D" id="3.40.1390.10">
    <property type="entry name" value="MurE/MurF, N-terminal domain"/>
    <property type="match status" value="1"/>
</dbReference>
<keyword evidence="1" id="KW-0963">Cytoplasm</keyword>
<dbReference type="SUPFAM" id="SSF53623">
    <property type="entry name" value="MurD-like peptide ligases, catalytic domain"/>
    <property type="match status" value="1"/>
</dbReference>
<dbReference type="InterPro" id="IPR035911">
    <property type="entry name" value="MurE/MurF_N"/>
</dbReference>
<protein>
    <recommendedName>
        <fullName evidence="10">UDP-MurNAc-pentapeptide synthetase</fullName>
    </recommendedName>
</protein>
<feature type="domain" description="Mur ligase N-terminal catalytic" evidence="11">
    <location>
        <begin position="27"/>
        <end position="99"/>
    </location>
</feature>
<keyword evidence="5" id="KW-0067">ATP-binding</keyword>
<dbReference type="GO" id="GO:0005524">
    <property type="term" value="F:ATP binding"/>
    <property type="evidence" value="ECO:0007669"/>
    <property type="project" value="UniProtKB-KW"/>
</dbReference>
<feature type="domain" description="Mur ligase C-terminal" evidence="12">
    <location>
        <begin position="324"/>
        <end position="444"/>
    </location>
</feature>
<dbReference type="Pfam" id="PF02875">
    <property type="entry name" value="Mur_ligase_C"/>
    <property type="match status" value="1"/>
</dbReference>
<evidence type="ECO:0000256" key="6">
    <source>
        <dbReference type="ARBA" id="ARBA00022960"/>
    </source>
</evidence>
<dbReference type="InterPro" id="IPR004101">
    <property type="entry name" value="Mur_ligase_C"/>
</dbReference>
<feature type="domain" description="Mur ligase central" evidence="13">
    <location>
        <begin position="110"/>
        <end position="297"/>
    </location>
</feature>
<evidence type="ECO:0000256" key="7">
    <source>
        <dbReference type="ARBA" id="ARBA00022984"/>
    </source>
</evidence>
<dbReference type="SUPFAM" id="SSF63418">
    <property type="entry name" value="MurE/MurF N-terminal domain"/>
    <property type="match status" value="1"/>
</dbReference>
<dbReference type="InterPro" id="IPR013221">
    <property type="entry name" value="Mur_ligase_cen"/>
</dbReference>
<gene>
    <name evidence="14" type="ORF">ASZ90_000749</name>
</gene>
<keyword evidence="8" id="KW-0131">Cell cycle</keyword>
<dbReference type="InterPro" id="IPR000713">
    <property type="entry name" value="Mur_ligase_N"/>
</dbReference>
<keyword evidence="2 14" id="KW-0436">Ligase</keyword>
<dbReference type="Gene3D" id="3.40.1190.10">
    <property type="entry name" value="Mur-like, catalytic domain"/>
    <property type="match status" value="1"/>
</dbReference>
<dbReference type="InterPro" id="IPR036565">
    <property type="entry name" value="Mur-like_cat_sf"/>
</dbReference>
<dbReference type="PANTHER" id="PTHR43024:SF1">
    <property type="entry name" value="UDP-N-ACETYLMURAMOYL-TRIPEPTIDE--D-ALANYL-D-ALANINE LIGASE"/>
    <property type="match status" value="1"/>
</dbReference>
<evidence type="ECO:0000256" key="3">
    <source>
        <dbReference type="ARBA" id="ARBA00022618"/>
    </source>
</evidence>
<dbReference type="GO" id="GO:0009252">
    <property type="term" value="P:peptidoglycan biosynthetic process"/>
    <property type="evidence" value="ECO:0007669"/>
    <property type="project" value="UniProtKB-KW"/>
</dbReference>
<dbReference type="SUPFAM" id="SSF53244">
    <property type="entry name" value="MurD-like peptide ligases, peptide-binding domain"/>
    <property type="match status" value="1"/>
</dbReference>
<dbReference type="NCBIfam" id="TIGR01143">
    <property type="entry name" value="murF"/>
    <property type="match status" value="1"/>
</dbReference>
<keyword evidence="6" id="KW-0133">Cell shape</keyword>
<keyword evidence="9" id="KW-0961">Cell wall biogenesis/degradation</keyword>
<dbReference type="AlphaFoldDB" id="A0A0W8G882"/>
<dbReference type="GO" id="GO:0071555">
    <property type="term" value="P:cell wall organization"/>
    <property type="evidence" value="ECO:0007669"/>
    <property type="project" value="UniProtKB-KW"/>
</dbReference>
<dbReference type="InterPro" id="IPR036615">
    <property type="entry name" value="Mur_ligase_C_dom_sf"/>
</dbReference>
<evidence type="ECO:0000259" key="11">
    <source>
        <dbReference type="Pfam" id="PF01225"/>
    </source>
</evidence>
<evidence type="ECO:0000256" key="10">
    <source>
        <dbReference type="ARBA" id="ARBA00031461"/>
    </source>
</evidence>
<evidence type="ECO:0000256" key="2">
    <source>
        <dbReference type="ARBA" id="ARBA00022598"/>
    </source>
</evidence>
<keyword evidence="3" id="KW-0132">Cell division</keyword>
<evidence type="ECO:0000259" key="13">
    <source>
        <dbReference type="Pfam" id="PF08245"/>
    </source>
</evidence>
<keyword evidence="7" id="KW-0573">Peptidoglycan synthesis</keyword>
<accession>A0A0W8G882</accession>
<name>A0A0W8G882_9ZZZZ</name>
<evidence type="ECO:0000256" key="9">
    <source>
        <dbReference type="ARBA" id="ARBA00023316"/>
    </source>
</evidence>
<evidence type="ECO:0000256" key="8">
    <source>
        <dbReference type="ARBA" id="ARBA00023306"/>
    </source>
</evidence>
<keyword evidence="4" id="KW-0547">Nucleotide-binding</keyword>
<proteinExistence type="inferred from homology"/>
<dbReference type="EMBL" id="LNQE01000096">
    <property type="protein sequence ID" value="KUG29365.1"/>
    <property type="molecule type" value="Genomic_DNA"/>
</dbReference>
<dbReference type="InterPro" id="IPR051046">
    <property type="entry name" value="MurCDEF_CellWall_CoF430Synth"/>
</dbReference>
<dbReference type="InterPro" id="IPR005863">
    <property type="entry name" value="UDP-N-AcMur_synth"/>
</dbReference>
<dbReference type="GO" id="GO:0008360">
    <property type="term" value="P:regulation of cell shape"/>
    <property type="evidence" value="ECO:0007669"/>
    <property type="project" value="UniProtKB-KW"/>
</dbReference>
<dbReference type="Gene3D" id="3.90.190.20">
    <property type="entry name" value="Mur ligase, C-terminal domain"/>
    <property type="match status" value="1"/>
</dbReference>
<dbReference type="GO" id="GO:0047480">
    <property type="term" value="F:UDP-N-acetylmuramoyl-tripeptide-D-alanyl-D-alanine ligase activity"/>
    <property type="evidence" value="ECO:0007669"/>
    <property type="project" value="InterPro"/>
</dbReference>
<dbReference type="HAMAP" id="MF_02019">
    <property type="entry name" value="MurF"/>
    <property type="match status" value="1"/>
</dbReference>
<evidence type="ECO:0000259" key="12">
    <source>
        <dbReference type="Pfam" id="PF02875"/>
    </source>
</evidence>
<comment type="caution">
    <text evidence="14">The sequence shown here is derived from an EMBL/GenBank/DDBJ whole genome shotgun (WGS) entry which is preliminary data.</text>
</comment>